<dbReference type="Proteomes" id="UP000001340">
    <property type="component" value="Unassembled WGS sequence"/>
</dbReference>
<comment type="caution">
    <text evidence="1">The sequence shown here is derived from an EMBL/GenBank/DDBJ whole genome shotgun (WGS) entry which is preliminary data.</text>
</comment>
<dbReference type="AlphaFoldDB" id="A0A0E2D8G9"/>
<proteinExistence type="predicted"/>
<name>A0A0E2D8G9_LEPIR</name>
<reference evidence="1 2" key="1">
    <citation type="submission" date="2012-10" db="EMBL/GenBank/DDBJ databases">
        <authorList>
            <person name="Harkins D.M."/>
            <person name="Durkin A.S."/>
            <person name="Brinkac L.M."/>
            <person name="Haft D.H."/>
            <person name="Selengut J.D."/>
            <person name="Sanka R."/>
            <person name="DePew J."/>
            <person name="Purushe J."/>
            <person name="Chanthongthip A."/>
            <person name="Lattana O."/>
            <person name="Phetsouvanh R."/>
            <person name="Newton P.N."/>
            <person name="Vinetz J.M."/>
            <person name="Sutton G.G."/>
            <person name="Nierman W.C."/>
            <person name="Fouts D.E."/>
        </authorList>
    </citation>
    <scope>NUCLEOTIDE SEQUENCE [LARGE SCALE GENOMIC DNA]</scope>
    <source>
        <strain evidence="1 2">UI 12758</strain>
    </source>
</reference>
<sequence>MIEVHKMNSTTNRNKNRFTLQAFFGKIIKPNWKFGFSY</sequence>
<accession>A0A0E2D8G9</accession>
<evidence type="ECO:0000313" key="2">
    <source>
        <dbReference type="Proteomes" id="UP000001340"/>
    </source>
</evidence>
<protein>
    <submittedName>
        <fullName evidence="1">Uncharacterized protein</fullName>
    </submittedName>
</protein>
<organism evidence="1 2">
    <name type="scientific">Leptospira interrogans str. UI 12758</name>
    <dbReference type="NCBI Taxonomy" id="1049938"/>
    <lineage>
        <taxon>Bacteria</taxon>
        <taxon>Pseudomonadati</taxon>
        <taxon>Spirochaetota</taxon>
        <taxon>Spirochaetia</taxon>
        <taxon>Leptospirales</taxon>
        <taxon>Leptospiraceae</taxon>
        <taxon>Leptospira</taxon>
    </lineage>
</organism>
<dbReference type="EMBL" id="AHNR02000028">
    <property type="protein sequence ID" value="EKR55760.1"/>
    <property type="molecule type" value="Genomic_DNA"/>
</dbReference>
<gene>
    <name evidence="1" type="ORF">LEP1GSC105_2303</name>
</gene>
<evidence type="ECO:0000313" key="1">
    <source>
        <dbReference type="EMBL" id="EKR55760.1"/>
    </source>
</evidence>